<proteinExistence type="predicted"/>
<feature type="domain" description="Uracil-DNA glycosylase-like" evidence="8">
    <location>
        <begin position="42"/>
        <end position="229"/>
    </location>
</feature>
<sequence>MDQDMSLDRLSEAVSMCSACALGARGKGVPGMLVLPENQTPTGSDLVGAVIVLGEAPGAIEQERGQPFVGQSGELLHSMLKECGLESYYVSNIAKHQPFKDKHGKQQAPSKTEIEACAPFLRAEFDLVKPAKLILLGKTAAKLVVDGNFSMGKVVNQTFEYGGKNTLNLLTDTKHHLCHGDMDGHTCLLGECEIHYPKKAIPTLILYHPAYFLRQRTAPWIQKQIRDWKWAVRMFLGDRPPTYQIEKVKCDVHSV</sequence>
<evidence type="ECO:0000256" key="1">
    <source>
        <dbReference type="ARBA" id="ARBA00022485"/>
    </source>
</evidence>
<keyword evidence="3" id="KW-0227">DNA damage</keyword>
<evidence type="ECO:0000256" key="2">
    <source>
        <dbReference type="ARBA" id="ARBA00022723"/>
    </source>
</evidence>
<dbReference type="SMART" id="SM00986">
    <property type="entry name" value="UDG"/>
    <property type="match status" value="1"/>
</dbReference>
<evidence type="ECO:0000256" key="5">
    <source>
        <dbReference type="ARBA" id="ARBA00023004"/>
    </source>
</evidence>
<dbReference type="GO" id="GO:0006281">
    <property type="term" value="P:DNA repair"/>
    <property type="evidence" value="ECO:0007669"/>
    <property type="project" value="UniProtKB-KW"/>
</dbReference>
<dbReference type="InterPro" id="IPR036895">
    <property type="entry name" value="Uracil-DNA_glycosylase-like_sf"/>
</dbReference>
<evidence type="ECO:0000256" key="6">
    <source>
        <dbReference type="ARBA" id="ARBA00023014"/>
    </source>
</evidence>
<dbReference type="EMBL" id="LAZR01029112">
    <property type="protein sequence ID" value="KKL60550.1"/>
    <property type="molecule type" value="Genomic_DNA"/>
</dbReference>
<keyword evidence="7" id="KW-0234">DNA repair</keyword>
<protein>
    <recommendedName>
        <fullName evidence="8">Uracil-DNA glycosylase-like domain-containing protein</fullName>
    </recommendedName>
</protein>
<keyword evidence="1" id="KW-0004">4Fe-4S</keyword>
<keyword evidence="2" id="KW-0479">Metal-binding</keyword>
<dbReference type="GO" id="GO:0097506">
    <property type="term" value="F:deaminated base DNA N-glycosylase activity"/>
    <property type="evidence" value="ECO:0007669"/>
    <property type="project" value="UniProtKB-ARBA"/>
</dbReference>
<dbReference type="GO" id="GO:0046872">
    <property type="term" value="F:metal ion binding"/>
    <property type="evidence" value="ECO:0007669"/>
    <property type="project" value="UniProtKB-KW"/>
</dbReference>
<name>A0A0F9FT64_9ZZZZ</name>
<organism evidence="9">
    <name type="scientific">marine sediment metagenome</name>
    <dbReference type="NCBI Taxonomy" id="412755"/>
    <lineage>
        <taxon>unclassified sequences</taxon>
        <taxon>metagenomes</taxon>
        <taxon>ecological metagenomes</taxon>
    </lineage>
</organism>
<comment type="caution">
    <text evidence="9">The sequence shown here is derived from an EMBL/GenBank/DDBJ whole genome shotgun (WGS) entry which is preliminary data.</text>
</comment>
<dbReference type="CDD" id="cd10030">
    <property type="entry name" value="UDG-F4_TTUDGA_SPO1dp_like"/>
    <property type="match status" value="1"/>
</dbReference>
<dbReference type="PANTHER" id="PTHR33693:SF1">
    <property type="entry name" value="TYPE-4 URACIL-DNA GLYCOSYLASE"/>
    <property type="match status" value="1"/>
</dbReference>
<dbReference type="Pfam" id="PF03167">
    <property type="entry name" value="UDG"/>
    <property type="match status" value="1"/>
</dbReference>
<evidence type="ECO:0000256" key="3">
    <source>
        <dbReference type="ARBA" id="ARBA00022763"/>
    </source>
</evidence>
<dbReference type="PANTHER" id="PTHR33693">
    <property type="entry name" value="TYPE-5 URACIL-DNA GLYCOSYLASE"/>
    <property type="match status" value="1"/>
</dbReference>
<dbReference type="AlphaFoldDB" id="A0A0F9FT64"/>
<gene>
    <name evidence="9" type="ORF">LCGC14_2204220</name>
</gene>
<keyword evidence="5" id="KW-0408">Iron</keyword>
<evidence type="ECO:0000256" key="7">
    <source>
        <dbReference type="ARBA" id="ARBA00023204"/>
    </source>
</evidence>
<evidence type="ECO:0000313" key="9">
    <source>
        <dbReference type="EMBL" id="KKL60550.1"/>
    </source>
</evidence>
<keyword evidence="4" id="KW-0378">Hydrolase</keyword>
<keyword evidence="6" id="KW-0411">Iron-sulfur</keyword>
<reference evidence="9" key="1">
    <citation type="journal article" date="2015" name="Nature">
        <title>Complex archaea that bridge the gap between prokaryotes and eukaryotes.</title>
        <authorList>
            <person name="Spang A."/>
            <person name="Saw J.H."/>
            <person name="Jorgensen S.L."/>
            <person name="Zaremba-Niedzwiedzka K."/>
            <person name="Martijn J."/>
            <person name="Lind A.E."/>
            <person name="van Eijk R."/>
            <person name="Schleper C."/>
            <person name="Guy L."/>
            <person name="Ettema T.J."/>
        </authorList>
    </citation>
    <scope>NUCLEOTIDE SEQUENCE</scope>
</reference>
<dbReference type="SMART" id="SM00987">
    <property type="entry name" value="UreE_C"/>
    <property type="match status" value="1"/>
</dbReference>
<dbReference type="SUPFAM" id="SSF52141">
    <property type="entry name" value="Uracil-DNA glycosylase-like"/>
    <property type="match status" value="1"/>
</dbReference>
<accession>A0A0F9FT64</accession>
<dbReference type="InterPro" id="IPR051536">
    <property type="entry name" value="UDG_Type-4/5"/>
</dbReference>
<dbReference type="GO" id="GO:0051539">
    <property type="term" value="F:4 iron, 4 sulfur cluster binding"/>
    <property type="evidence" value="ECO:0007669"/>
    <property type="project" value="UniProtKB-KW"/>
</dbReference>
<evidence type="ECO:0000259" key="8">
    <source>
        <dbReference type="SMART" id="SM00986"/>
    </source>
</evidence>
<evidence type="ECO:0000256" key="4">
    <source>
        <dbReference type="ARBA" id="ARBA00022801"/>
    </source>
</evidence>
<dbReference type="InterPro" id="IPR005122">
    <property type="entry name" value="Uracil-DNA_glycosylase-like"/>
</dbReference>
<dbReference type="Gene3D" id="3.40.470.10">
    <property type="entry name" value="Uracil-DNA glycosylase-like domain"/>
    <property type="match status" value="1"/>
</dbReference>